<evidence type="ECO:0000256" key="7">
    <source>
        <dbReference type="ARBA" id="ARBA00022827"/>
    </source>
</evidence>
<dbReference type="PIRSF" id="PIRSF000350">
    <property type="entry name" value="Mercury_reductase_MerA"/>
    <property type="match status" value="1"/>
</dbReference>
<dbReference type="EMBL" id="FLQX01000106">
    <property type="protein sequence ID" value="SBT06146.1"/>
    <property type="molecule type" value="Genomic_DNA"/>
</dbReference>
<dbReference type="Gene3D" id="3.50.50.60">
    <property type="entry name" value="FAD/NAD(P)-binding domain"/>
    <property type="match status" value="2"/>
</dbReference>
<evidence type="ECO:0000313" key="20">
    <source>
        <dbReference type="Proteomes" id="UP000199169"/>
    </source>
</evidence>
<dbReference type="InterPro" id="IPR004099">
    <property type="entry name" value="Pyr_nucl-diS_OxRdtase_dimer"/>
</dbReference>
<keyword evidence="20" id="KW-1185">Reference proteome</keyword>
<evidence type="ECO:0000256" key="10">
    <source>
        <dbReference type="ARBA" id="ARBA00023157"/>
    </source>
</evidence>
<dbReference type="SUPFAM" id="SSF55424">
    <property type="entry name" value="FAD/NAD-linked reductases, dimerisation (C-terminal) domain"/>
    <property type="match status" value="1"/>
</dbReference>
<keyword evidence="7 14" id="KW-0274">FAD</keyword>
<feature type="binding site" evidence="14">
    <location>
        <begin position="156"/>
        <end position="158"/>
    </location>
    <ligand>
        <name>FAD</name>
        <dbReference type="ChEBI" id="CHEBI:57692"/>
    </ligand>
</feature>
<feature type="disulfide bond" description="Redox-active" evidence="15">
    <location>
        <begin position="51"/>
        <end position="56"/>
    </location>
</feature>
<dbReference type="EC" id="1.8.1.4" evidence="3 16"/>
<keyword evidence="14" id="KW-0547">Nucleotide-binding</keyword>
<keyword evidence="10" id="KW-1015">Disulfide bond</keyword>
<dbReference type="Pfam" id="PF02852">
    <property type="entry name" value="Pyr_redox_dim"/>
    <property type="match status" value="1"/>
</dbReference>
<comment type="similarity">
    <text evidence="2 16">Belongs to the class-I pyridine nucleotide-disulfide oxidoreductase family.</text>
</comment>
<organism evidence="19 20">
    <name type="scientific">Candidatus Accumulibacter aalborgensis</name>
    <dbReference type="NCBI Taxonomy" id="1860102"/>
    <lineage>
        <taxon>Bacteria</taxon>
        <taxon>Pseudomonadati</taxon>
        <taxon>Pseudomonadota</taxon>
        <taxon>Betaproteobacteria</taxon>
        <taxon>Candidatus Accumulibacter</taxon>
    </lineage>
</organism>
<evidence type="ECO:0000256" key="11">
    <source>
        <dbReference type="ARBA" id="ARBA00023284"/>
    </source>
</evidence>
<feature type="binding site" evidence="14">
    <location>
        <position position="60"/>
    </location>
    <ligand>
        <name>FAD</name>
        <dbReference type="ChEBI" id="CHEBI:57692"/>
    </ligand>
</feature>
<comment type="cofactor">
    <cofactor evidence="14 16">
        <name>FAD</name>
        <dbReference type="ChEBI" id="CHEBI:57692"/>
    </cofactor>
    <text evidence="14 16">Binds 1 FAD per subunit.</text>
</comment>
<feature type="binding site" evidence="14">
    <location>
        <begin position="331"/>
        <end position="334"/>
    </location>
    <ligand>
        <name>FAD</name>
        <dbReference type="ChEBI" id="CHEBI:57692"/>
    </ligand>
</feature>
<feature type="binding site" evidence="14">
    <location>
        <position position="284"/>
    </location>
    <ligand>
        <name>NAD(+)</name>
        <dbReference type="ChEBI" id="CHEBI:57540"/>
    </ligand>
</feature>
<dbReference type="Pfam" id="PF07992">
    <property type="entry name" value="Pyr_redox_2"/>
    <property type="match status" value="1"/>
</dbReference>
<keyword evidence="6 16" id="KW-0285">Flavoprotein</keyword>
<evidence type="ECO:0000256" key="14">
    <source>
        <dbReference type="PIRSR" id="PIRSR000350-3"/>
    </source>
</evidence>
<dbReference type="InterPro" id="IPR050151">
    <property type="entry name" value="Class-I_Pyr_Nuc-Dis_Oxidored"/>
</dbReference>
<dbReference type="STRING" id="1860102.ACCAA_300011"/>
<evidence type="ECO:0000259" key="18">
    <source>
        <dbReference type="Pfam" id="PF07992"/>
    </source>
</evidence>
<dbReference type="InterPro" id="IPR006258">
    <property type="entry name" value="Lipoamide_DH"/>
</dbReference>
<evidence type="ECO:0000256" key="6">
    <source>
        <dbReference type="ARBA" id="ARBA00022630"/>
    </source>
</evidence>
<accession>A0A1A8XNC7</accession>
<keyword evidence="11 16" id="KW-0676">Redox-active center</keyword>
<dbReference type="FunFam" id="3.30.390.30:FF:000001">
    <property type="entry name" value="Dihydrolipoyl dehydrogenase"/>
    <property type="match status" value="1"/>
</dbReference>
<dbReference type="PANTHER" id="PTHR22912">
    <property type="entry name" value="DISULFIDE OXIDOREDUCTASE"/>
    <property type="match status" value="1"/>
</dbReference>
<evidence type="ECO:0000256" key="12">
    <source>
        <dbReference type="ARBA" id="ARBA00049187"/>
    </source>
</evidence>
<gene>
    <name evidence="19" type="primary">odhL</name>
    <name evidence="19" type="ORF">ACCAA_300011</name>
</gene>
<dbReference type="InterPro" id="IPR012999">
    <property type="entry name" value="Pyr_OxRdtase_I_AS"/>
</dbReference>
<dbReference type="PRINTS" id="PR00368">
    <property type="entry name" value="FADPNR"/>
</dbReference>
<evidence type="ECO:0000256" key="4">
    <source>
        <dbReference type="ARBA" id="ARBA00016961"/>
    </source>
</evidence>
<evidence type="ECO:0000256" key="1">
    <source>
        <dbReference type="ARBA" id="ARBA00004496"/>
    </source>
</evidence>
<comment type="subcellular location">
    <subcellularLocation>
        <location evidence="1">Cytoplasm</location>
    </subcellularLocation>
</comment>
<dbReference type="Proteomes" id="UP000199169">
    <property type="component" value="Unassembled WGS sequence"/>
</dbReference>
<dbReference type="SUPFAM" id="SSF51905">
    <property type="entry name" value="FAD/NAD(P)-binding domain"/>
    <property type="match status" value="1"/>
</dbReference>
<dbReference type="AlphaFoldDB" id="A0A1A8XNC7"/>
<dbReference type="PROSITE" id="PS00076">
    <property type="entry name" value="PYRIDINE_REDOX_1"/>
    <property type="match status" value="1"/>
</dbReference>
<comment type="catalytic activity">
    <reaction evidence="12 16">
        <text>N(6)-[(R)-dihydrolipoyl]-L-lysyl-[protein] + NAD(+) = N(6)-[(R)-lipoyl]-L-lysyl-[protein] + NADH + H(+)</text>
        <dbReference type="Rhea" id="RHEA:15045"/>
        <dbReference type="Rhea" id="RHEA-COMP:10474"/>
        <dbReference type="Rhea" id="RHEA-COMP:10475"/>
        <dbReference type="ChEBI" id="CHEBI:15378"/>
        <dbReference type="ChEBI" id="CHEBI:57540"/>
        <dbReference type="ChEBI" id="CHEBI:57945"/>
        <dbReference type="ChEBI" id="CHEBI:83099"/>
        <dbReference type="ChEBI" id="CHEBI:83100"/>
        <dbReference type="EC" id="1.8.1.4"/>
    </reaction>
</comment>
<feature type="binding site" evidence="14">
    <location>
        <position position="325"/>
    </location>
    <ligand>
        <name>FAD</name>
        <dbReference type="ChEBI" id="CHEBI:57692"/>
    </ligand>
</feature>
<proteinExistence type="inferred from homology"/>
<evidence type="ECO:0000256" key="8">
    <source>
        <dbReference type="ARBA" id="ARBA00023002"/>
    </source>
</evidence>
<dbReference type="GO" id="GO:0004148">
    <property type="term" value="F:dihydrolipoyl dehydrogenase (NADH) activity"/>
    <property type="evidence" value="ECO:0007669"/>
    <property type="project" value="UniProtKB-EC"/>
</dbReference>
<dbReference type="InterPro" id="IPR016156">
    <property type="entry name" value="FAD/NAD-linked_Rdtase_dimer_sf"/>
</dbReference>
<dbReference type="InterPro" id="IPR001100">
    <property type="entry name" value="Pyr_nuc-diS_OxRdtase"/>
</dbReference>
<evidence type="ECO:0000259" key="17">
    <source>
        <dbReference type="Pfam" id="PF02852"/>
    </source>
</evidence>
<sequence>MSKQYDVLVIGGGPGGYIAAIRAAQLGFNVACCESNAYADPKGEPRLGGTCLNVGCIPSKALLHTSHLFEEAGHGFADQGICVGAPIIDVARMTARKDGIVKQLTSGIKGLFKKNKVTLLNGHGSFVGRKGSGEGEVWQIRVGQELVEAKQVIVATGSKARHLAGVPVDNEIVCDNVGALDIDAVPKRLAVIGAGVIGLEMGSVWRRLGSEVTILEALPDFLSLTDVEVAKEAAKLFAKQGLKIITGIEIGDVKVSQKGVAIDYTDKDGNEHKLDADRLIVSIGRLPNTDGLNADKVGLKLTDRGQIEVDAHCRTNLPGVWAVGDVVVGPMLAHKAMEEGVMVAEMMAGQAGHCNFDTIPWVIYTSPEIAWVGRTEQQLKAEGIAYKAGKIPFAANGRALGMGDPSGFVKILACAETDRILGVHIIGANASELISEGVVAMEFGAASEDLARICHAHPTLSEVVHEAALACDKRPLHF</sequence>
<dbReference type="GO" id="GO:0005737">
    <property type="term" value="C:cytoplasm"/>
    <property type="evidence" value="ECO:0007669"/>
    <property type="project" value="UniProtKB-SubCell"/>
</dbReference>
<dbReference type="PRINTS" id="PR00411">
    <property type="entry name" value="PNDRDTASEI"/>
</dbReference>
<evidence type="ECO:0000256" key="9">
    <source>
        <dbReference type="ARBA" id="ARBA00023027"/>
    </source>
</evidence>
<evidence type="ECO:0000256" key="5">
    <source>
        <dbReference type="ARBA" id="ARBA00022490"/>
    </source>
</evidence>
<evidence type="ECO:0000256" key="3">
    <source>
        <dbReference type="ARBA" id="ARBA00012608"/>
    </source>
</evidence>
<dbReference type="InterPro" id="IPR023753">
    <property type="entry name" value="FAD/NAD-binding_dom"/>
</dbReference>
<feature type="binding site" evidence="14">
    <location>
        <position position="216"/>
    </location>
    <ligand>
        <name>NAD(+)</name>
        <dbReference type="ChEBI" id="CHEBI:57540"/>
    </ligand>
</feature>
<feature type="binding site" evidence="14">
    <location>
        <position position="124"/>
    </location>
    <ligand>
        <name>FAD</name>
        <dbReference type="ChEBI" id="CHEBI:57692"/>
    </ligand>
</feature>
<feature type="domain" description="Pyridine nucleotide-disulphide oxidoreductase dimerisation" evidence="17">
    <location>
        <begin position="359"/>
        <end position="468"/>
    </location>
</feature>
<evidence type="ECO:0000256" key="16">
    <source>
        <dbReference type="RuleBase" id="RU003692"/>
    </source>
</evidence>
<keyword evidence="5" id="KW-0963">Cytoplasm</keyword>
<evidence type="ECO:0000256" key="13">
    <source>
        <dbReference type="PIRSR" id="PIRSR000350-2"/>
    </source>
</evidence>
<dbReference type="GO" id="GO:0050660">
    <property type="term" value="F:flavin adenine dinucleotide binding"/>
    <property type="evidence" value="ECO:0007669"/>
    <property type="project" value="InterPro"/>
</dbReference>
<feature type="binding site" evidence="14">
    <location>
        <begin position="193"/>
        <end position="200"/>
    </location>
    <ligand>
        <name>NAD(+)</name>
        <dbReference type="ChEBI" id="CHEBI:57540"/>
    </ligand>
</feature>
<comment type="miscellaneous">
    <text evidence="16">The active site is a redox-active disulfide bond.</text>
</comment>
<dbReference type="PANTHER" id="PTHR22912:SF224">
    <property type="entry name" value="DIHYDROLIPOYL DEHYDROGENASE"/>
    <property type="match status" value="1"/>
</dbReference>
<dbReference type="RefSeq" id="WP_186406983.1">
    <property type="nucleotide sequence ID" value="NZ_FLQX01000106.1"/>
</dbReference>
<name>A0A1A8XNC7_9PROT</name>
<keyword evidence="8 16" id="KW-0560">Oxidoreductase</keyword>
<feature type="active site" description="Proton acceptor" evidence="13">
    <location>
        <position position="457"/>
    </location>
</feature>
<dbReference type="Gene3D" id="3.30.390.30">
    <property type="match status" value="1"/>
</dbReference>
<dbReference type="NCBIfam" id="TIGR01350">
    <property type="entry name" value="lipoamide_DH"/>
    <property type="match status" value="1"/>
</dbReference>
<evidence type="ECO:0000256" key="15">
    <source>
        <dbReference type="PIRSR" id="PIRSR000350-4"/>
    </source>
</evidence>
<reference evidence="19 20" key="1">
    <citation type="submission" date="2016-06" db="EMBL/GenBank/DDBJ databases">
        <authorList>
            <person name="Kjaerup R.B."/>
            <person name="Dalgaard T.S."/>
            <person name="Juul-Madsen H.R."/>
        </authorList>
    </citation>
    <scope>NUCLEOTIDE SEQUENCE [LARGE SCALE GENOMIC DNA]</scope>
    <source>
        <strain evidence="19">3</strain>
    </source>
</reference>
<dbReference type="GO" id="GO:0006103">
    <property type="term" value="P:2-oxoglutarate metabolic process"/>
    <property type="evidence" value="ECO:0007669"/>
    <property type="project" value="TreeGrafter"/>
</dbReference>
<evidence type="ECO:0000313" key="19">
    <source>
        <dbReference type="EMBL" id="SBT06146.1"/>
    </source>
</evidence>
<evidence type="ECO:0000256" key="2">
    <source>
        <dbReference type="ARBA" id="ARBA00007532"/>
    </source>
</evidence>
<feature type="domain" description="FAD/NAD(P)-binding" evidence="18">
    <location>
        <begin position="5"/>
        <end position="340"/>
    </location>
</feature>
<protein>
    <recommendedName>
        <fullName evidence="4 16">Dihydrolipoyl dehydrogenase</fullName>
        <ecNumber evidence="3 16">1.8.1.4</ecNumber>
    </recommendedName>
</protein>
<dbReference type="InterPro" id="IPR036188">
    <property type="entry name" value="FAD/NAD-bd_sf"/>
</dbReference>
<keyword evidence="9 14" id="KW-0520">NAD</keyword>